<dbReference type="EMBL" id="JBHUPA010000007">
    <property type="protein sequence ID" value="MFD2962489.1"/>
    <property type="molecule type" value="Genomic_DNA"/>
</dbReference>
<protein>
    <submittedName>
        <fullName evidence="5">Helix-turn-helix domain-containing protein</fullName>
    </submittedName>
</protein>
<evidence type="ECO:0000256" key="2">
    <source>
        <dbReference type="ARBA" id="ARBA00023125"/>
    </source>
</evidence>
<evidence type="ECO:0000259" key="4">
    <source>
        <dbReference type="PROSITE" id="PS01124"/>
    </source>
</evidence>
<gene>
    <name evidence="5" type="ORF">ACFS6J_11880</name>
</gene>
<sequence length="340" mass="39428">MRQPVIIHIPQCYEVQTKYVQTSRLPPEFSGFKLPYAQEIELIKHSEFSIVLQYYDARDIFLCVVEIRAQEAFHLHLKTVLPDIYWVFDIKGTYQLHPYGRLGQDIIHLKNNQYTIAYTPPQWLSCSFVPGIHRYIYFSVSKACLHRNENHGPNLFKQLLEKQEQTFMSHHTLPAFTLDKKFDNALKALMQLAKPAINDLLFESQLALSIGKIIQLTKANLSSSSGEDRSSYQLALELRQYLEENISKGRTTSVNELSYYFETSRQRLNRIHQNHFGSDLRSYITQLRMEKAKSLLEDGLKPSDVWIKVGYQDIFSFSKAFKKYYNVAPSNAAKSATALI</sequence>
<keyword evidence="2" id="KW-0238">DNA-binding</keyword>
<dbReference type="Pfam" id="PF12833">
    <property type="entry name" value="HTH_18"/>
    <property type="match status" value="1"/>
</dbReference>
<dbReference type="SUPFAM" id="SSF46689">
    <property type="entry name" value="Homeodomain-like"/>
    <property type="match status" value="1"/>
</dbReference>
<dbReference type="PROSITE" id="PS01124">
    <property type="entry name" value="HTH_ARAC_FAMILY_2"/>
    <property type="match status" value="1"/>
</dbReference>
<dbReference type="SMART" id="SM00342">
    <property type="entry name" value="HTH_ARAC"/>
    <property type="match status" value="1"/>
</dbReference>
<dbReference type="InterPro" id="IPR009057">
    <property type="entry name" value="Homeodomain-like_sf"/>
</dbReference>
<dbReference type="PANTHER" id="PTHR43280">
    <property type="entry name" value="ARAC-FAMILY TRANSCRIPTIONAL REGULATOR"/>
    <property type="match status" value="1"/>
</dbReference>
<evidence type="ECO:0000313" key="5">
    <source>
        <dbReference type="EMBL" id="MFD2962489.1"/>
    </source>
</evidence>
<evidence type="ECO:0000313" key="6">
    <source>
        <dbReference type="Proteomes" id="UP001597560"/>
    </source>
</evidence>
<comment type="caution">
    <text evidence="5">The sequence shown here is derived from an EMBL/GenBank/DDBJ whole genome shotgun (WGS) entry which is preliminary data.</text>
</comment>
<dbReference type="Proteomes" id="UP001597560">
    <property type="component" value="Unassembled WGS sequence"/>
</dbReference>
<evidence type="ECO:0000256" key="1">
    <source>
        <dbReference type="ARBA" id="ARBA00023015"/>
    </source>
</evidence>
<dbReference type="InterPro" id="IPR018060">
    <property type="entry name" value="HTH_AraC"/>
</dbReference>
<organism evidence="5 6">
    <name type="scientific">Olivibacter jilunii</name>
    <dbReference type="NCBI Taxonomy" id="985016"/>
    <lineage>
        <taxon>Bacteria</taxon>
        <taxon>Pseudomonadati</taxon>
        <taxon>Bacteroidota</taxon>
        <taxon>Sphingobacteriia</taxon>
        <taxon>Sphingobacteriales</taxon>
        <taxon>Sphingobacteriaceae</taxon>
        <taxon>Olivibacter</taxon>
    </lineage>
</organism>
<keyword evidence="6" id="KW-1185">Reference proteome</keyword>
<dbReference type="Gene3D" id="1.10.10.60">
    <property type="entry name" value="Homeodomain-like"/>
    <property type="match status" value="1"/>
</dbReference>
<evidence type="ECO:0000256" key="3">
    <source>
        <dbReference type="ARBA" id="ARBA00023163"/>
    </source>
</evidence>
<accession>A0ABW6B2P7</accession>
<keyword evidence="3" id="KW-0804">Transcription</keyword>
<dbReference type="PANTHER" id="PTHR43280:SF2">
    <property type="entry name" value="HTH-TYPE TRANSCRIPTIONAL REGULATOR EXSA"/>
    <property type="match status" value="1"/>
</dbReference>
<keyword evidence="1" id="KW-0805">Transcription regulation</keyword>
<reference evidence="6" key="1">
    <citation type="journal article" date="2019" name="Int. J. Syst. Evol. Microbiol.">
        <title>The Global Catalogue of Microorganisms (GCM) 10K type strain sequencing project: providing services to taxonomists for standard genome sequencing and annotation.</title>
        <authorList>
            <consortium name="The Broad Institute Genomics Platform"/>
            <consortium name="The Broad Institute Genome Sequencing Center for Infectious Disease"/>
            <person name="Wu L."/>
            <person name="Ma J."/>
        </authorList>
    </citation>
    <scope>NUCLEOTIDE SEQUENCE [LARGE SCALE GENOMIC DNA]</scope>
    <source>
        <strain evidence="6">KCTC 23098</strain>
    </source>
</reference>
<name>A0ABW6B2P7_9SPHI</name>
<feature type="domain" description="HTH araC/xylS-type" evidence="4">
    <location>
        <begin position="236"/>
        <end position="335"/>
    </location>
</feature>
<dbReference type="RefSeq" id="WP_377610707.1">
    <property type="nucleotide sequence ID" value="NZ_JBHUPA010000007.1"/>
</dbReference>
<proteinExistence type="predicted"/>